<dbReference type="EnsemblPlants" id="AVESA.00010b.r2.7DG1343980.1">
    <property type="protein sequence ID" value="AVESA.00010b.r2.7DG1343980.1.CDS"/>
    <property type="gene ID" value="AVESA.00010b.r2.7DG1343980"/>
</dbReference>
<sequence>MTDLAVGLSKTVVAEALTKVQSAIDEDTKLRQKAQRDLVTITLEFEMMNSFLSVANGDRATNNLVITWVRHVRELAYDLEDCVEFVVHLDSKRIFWRRMLPSCMVGPLPLDQAVTEIEDLKGRAKELSECYSRYSRISDPASMPVMLQQQQQQASSWPTAPMSSANMFAEARDAARREQGLRDLTQLITNKDNNKDPHLRVISVWGTSSDLGTTSVIMKAYNDPEICKIFACRVWVKLMHPFDSCEFVRHFMAQVYADACKEQGADIGVHVLTKMKAKQEDLLKEFVEQVNEKPYLIVLENLTDMVDWNTVRTLLPDMKKGSWIIVSTQQFDIASLCIGHPYQTMELKQFPSDHSVCAFFKEGSQDYGDKEEKLALSKVGQNSSNGNTPSSNREAAATYWMENYPLVGRETEMNELRTYTAKARFSNSQVISVWGIAGVGKSALVKNLFHDRVLHSKQFNEYRWADVSHPFNLRDFCRSLLSDHQSEKDPIKECRELLSKNQCLVIIDDLQSKEEWDSIQAALVSSPSASIIIVITTEASIATYCTNNEEQVFNVKGLEAAAAMVLFRKEVRRKQPLSILIDHVDSELDELILKCGGLPKVIVTLAALLATQTVTLMDNVRSLNRRFMHHLETNPEYNSLQGLFSWMHAYFRDCPDSLKPCIFYLSIFPRDCNIRRRRLVRRWIAEGYSRDSDEKSAEEKGEEFFSKLLDLSIIQKIHQLGTSAFNETRMVSCQVNGFIREYIVSRRMEENLVFELGPNCVLTTQRTGRHLIILKDWDRDEIVFENIDFSRLRSMTVFGKWESFFISKSMRLIRVLDLENALGIKDEDVEKIVKRLGRLKFLSLRGCSEIHNLPSSLGDLRQLQSLDIRNTSIDTLPVNIGKLKKLQYIRAGATVLASTPPASSSRLPQFGGRRRLVGVQVPREIGKLTALHTLGIVNISASGGEVIVKGLKKLTQVRKFGVSGISRNNSKEFFDATSGHVHLESVLVRLDKDNEGCLDNISLPWKNLQGLKLYGLQDKLPLSTSHVNKLRKLDLGMNTLNRNVIEFLAHLPELCILRLGVNQLEDDKLHLYAEMCGEQLPTFKKVKILEIACSSSKVFQVVFGSKSMKNIELLKVDCSSASYRLIGLNYLSELKQVLLKGADDEIRTALENDLLANHPNTPPAVVLEELLHST</sequence>
<reference evidence="1" key="1">
    <citation type="submission" date="2021-05" db="EMBL/GenBank/DDBJ databases">
        <authorList>
            <person name="Scholz U."/>
            <person name="Mascher M."/>
            <person name="Fiebig A."/>
        </authorList>
    </citation>
    <scope>NUCLEOTIDE SEQUENCE [LARGE SCALE GENOMIC DNA]</scope>
</reference>
<protein>
    <submittedName>
        <fullName evidence="1">Uncharacterized protein</fullName>
    </submittedName>
</protein>
<evidence type="ECO:0000313" key="1">
    <source>
        <dbReference type="EnsemblPlants" id="AVESA.00010b.r2.7DG1343980.1.CDS"/>
    </source>
</evidence>
<name>A0ACD6AAP5_AVESA</name>
<dbReference type="Proteomes" id="UP001732700">
    <property type="component" value="Chromosome 7D"/>
</dbReference>
<keyword evidence="2" id="KW-1185">Reference proteome</keyword>
<organism evidence="1 2">
    <name type="scientific">Avena sativa</name>
    <name type="common">Oat</name>
    <dbReference type="NCBI Taxonomy" id="4498"/>
    <lineage>
        <taxon>Eukaryota</taxon>
        <taxon>Viridiplantae</taxon>
        <taxon>Streptophyta</taxon>
        <taxon>Embryophyta</taxon>
        <taxon>Tracheophyta</taxon>
        <taxon>Spermatophyta</taxon>
        <taxon>Magnoliopsida</taxon>
        <taxon>Liliopsida</taxon>
        <taxon>Poales</taxon>
        <taxon>Poaceae</taxon>
        <taxon>BOP clade</taxon>
        <taxon>Pooideae</taxon>
        <taxon>Poodae</taxon>
        <taxon>Poeae</taxon>
        <taxon>Poeae Chloroplast Group 1 (Aveneae type)</taxon>
        <taxon>Aveninae</taxon>
        <taxon>Avena</taxon>
    </lineage>
</organism>
<reference evidence="1" key="2">
    <citation type="submission" date="2025-09" db="UniProtKB">
        <authorList>
            <consortium name="EnsemblPlants"/>
        </authorList>
    </citation>
    <scope>IDENTIFICATION</scope>
</reference>
<proteinExistence type="predicted"/>
<evidence type="ECO:0000313" key="2">
    <source>
        <dbReference type="Proteomes" id="UP001732700"/>
    </source>
</evidence>
<accession>A0ACD6AAP5</accession>